<keyword evidence="6" id="KW-1185">Reference proteome</keyword>
<feature type="compositionally biased region" description="Polar residues" evidence="3">
    <location>
        <begin position="1"/>
        <end position="11"/>
    </location>
</feature>
<feature type="region of interest" description="Disordered" evidence="3">
    <location>
        <begin position="621"/>
        <end position="647"/>
    </location>
</feature>
<dbReference type="InterPro" id="IPR000608">
    <property type="entry name" value="UBC"/>
</dbReference>
<feature type="region of interest" description="Disordered" evidence="3">
    <location>
        <begin position="532"/>
        <end position="560"/>
    </location>
</feature>
<dbReference type="Pfam" id="PF00179">
    <property type="entry name" value="UQ_con"/>
    <property type="match status" value="1"/>
</dbReference>
<feature type="compositionally biased region" description="Low complexity" evidence="3">
    <location>
        <begin position="630"/>
        <end position="639"/>
    </location>
</feature>
<dbReference type="AlphaFoldDB" id="A0A1G4BR48"/>
<keyword evidence="1" id="KW-0808">Transferase</keyword>
<dbReference type="Gene3D" id="3.10.110.10">
    <property type="entry name" value="Ubiquitin Conjugating Enzyme"/>
    <property type="match status" value="1"/>
</dbReference>
<dbReference type="STRING" id="1209926.A0A1G4BR48"/>
<feature type="domain" description="UBC core" evidence="4">
    <location>
        <begin position="693"/>
        <end position="855"/>
    </location>
</feature>
<reference evidence="5 6" key="1">
    <citation type="submission" date="2016-09" db="EMBL/GenBank/DDBJ databases">
        <authorList>
            <person name="Capua I."/>
            <person name="De Benedictis P."/>
            <person name="Joannis T."/>
            <person name="Lombin L.H."/>
            <person name="Cattoli G."/>
        </authorList>
    </citation>
    <scope>NUCLEOTIDE SEQUENCE [LARGE SCALE GENOMIC DNA]</scope>
    <source>
        <strain evidence="5 6">IMI 309357</strain>
    </source>
</reference>
<feature type="compositionally biased region" description="Basic and acidic residues" evidence="3">
    <location>
        <begin position="537"/>
        <end position="560"/>
    </location>
</feature>
<dbReference type="PANTHER" id="PTHR46116">
    <property type="entry name" value="(E3-INDEPENDENT) E2 UBIQUITIN-CONJUGATING ENZYME"/>
    <property type="match status" value="1"/>
</dbReference>
<dbReference type="InterPro" id="IPR016135">
    <property type="entry name" value="UBQ-conjugating_enzyme/RWD"/>
</dbReference>
<name>A0A1G4BR48_9PEZI</name>
<dbReference type="Proteomes" id="UP000176998">
    <property type="component" value="Unassembled WGS sequence"/>
</dbReference>
<organism evidence="5 6">
    <name type="scientific">Colletotrichum orchidophilum</name>
    <dbReference type="NCBI Taxonomy" id="1209926"/>
    <lineage>
        <taxon>Eukaryota</taxon>
        <taxon>Fungi</taxon>
        <taxon>Dikarya</taxon>
        <taxon>Ascomycota</taxon>
        <taxon>Pezizomycotina</taxon>
        <taxon>Sordariomycetes</taxon>
        <taxon>Hypocreomycetidae</taxon>
        <taxon>Glomerellales</taxon>
        <taxon>Glomerellaceae</taxon>
        <taxon>Colletotrichum</taxon>
    </lineage>
</organism>
<protein>
    <submittedName>
        <fullName evidence="5">Ubiquitin-conjugating enzyme</fullName>
    </submittedName>
</protein>
<dbReference type="SMART" id="SM00212">
    <property type="entry name" value="UBCc"/>
    <property type="match status" value="1"/>
</dbReference>
<evidence type="ECO:0000256" key="1">
    <source>
        <dbReference type="ARBA" id="ARBA00022679"/>
    </source>
</evidence>
<gene>
    <name evidence="5" type="ORF">CORC01_00695</name>
</gene>
<feature type="compositionally biased region" description="Acidic residues" evidence="3">
    <location>
        <begin position="19"/>
        <end position="35"/>
    </location>
</feature>
<dbReference type="PROSITE" id="PS50127">
    <property type="entry name" value="UBC_2"/>
    <property type="match status" value="1"/>
</dbReference>
<dbReference type="EMBL" id="MJBS01000004">
    <property type="protein sequence ID" value="OHF03833.1"/>
    <property type="molecule type" value="Genomic_DNA"/>
</dbReference>
<evidence type="ECO:0000256" key="2">
    <source>
        <dbReference type="ARBA" id="ARBA00022786"/>
    </source>
</evidence>
<feature type="region of interest" description="Disordered" evidence="3">
    <location>
        <begin position="1"/>
        <end position="36"/>
    </location>
</feature>
<evidence type="ECO:0000256" key="3">
    <source>
        <dbReference type="SAM" id="MobiDB-lite"/>
    </source>
</evidence>
<evidence type="ECO:0000313" key="5">
    <source>
        <dbReference type="EMBL" id="OHF03833.1"/>
    </source>
</evidence>
<evidence type="ECO:0000313" key="6">
    <source>
        <dbReference type="Proteomes" id="UP000176998"/>
    </source>
</evidence>
<dbReference type="GeneID" id="34553862"/>
<proteinExistence type="predicted"/>
<keyword evidence="2" id="KW-0833">Ubl conjugation pathway</keyword>
<evidence type="ECO:0000259" key="4">
    <source>
        <dbReference type="PROSITE" id="PS50127"/>
    </source>
</evidence>
<comment type="caution">
    <text evidence="5">The sequence shown here is derived from an EMBL/GenBank/DDBJ whole genome shotgun (WGS) entry which is preliminary data.</text>
</comment>
<dbReference type="SUPFAM" id="SSF54495">
    <property type="entry name" value="UBC-like"/>
    <property type="match status" value="1"/>
</dbReference>
<sequence length="982" mass="109909">MPSSCGANMTSLEAHDADHEEDPNHEEFAGQEDNDLSPARVPIIMDDEIGPVTSQAAESVQMNPDFIEFLDKNLNVHMDWPPRHINNDPPSTWIAPQPHNHAHTVVQSPQPVPEVLAHNHGPAFDTAAIASSSQRLLDTSIIPYTKLRSSLSRDIKQDMMGRRNHRQSFSAPQLSPYVHLTPTPLNSQQAHSQISFVPSEGTQQNACAMPGFSSPTPSSEEEETVLRRFIGLMMDRKCPGCDKENILFESRAIFHHAYDILRIQKSSHWLALHSRYVRCLHAKCSIFYCIGCSRIVDDPAMPPTPFRFNNPNSSPWCCAPGRLFHIFALLCGPIAHNANPKVSVYQDSQVEAKLENKNPPKSNSKLKAFIKEEIGIGVRHSDEGPSNGTGYATGRILVHRWSKKPKPDKTPCPRQEHLESSMKLFPSLLAALSAAWPSTSNSSDFDRNPSSLLLVMARRSPLMIRIAQLLRDDSFEHIMRQGRSYHALFDFLHVVAAHPATASLVRGLRIDYTLARTLLPVCFDIGPLPALDTPSNSEDKGKDKGKGKARELYREQGQPKETLKSLASLLSALKVQAESVRRLYRPRPGAVSETLAMCQHICDLAKQLEGEDPDTVMVDATRDTEDDRPSPSQSQSSSSTTAGPPNYKEKRLADALEWLSENKVQEMESDDWLEDYSYLDQLSSSSSGTPEPGRMKKLVMELSMLRTTLPEGIFVRHDSTRLDAMKVLIVGPEGTPYENGLFEFDLFCPLEYPNKPPLMTFKTTGSNRKFNPNLYAHGKVCFSLLNTWEGTTTESWDPKKSTLLQLLVSIQAKIFSPDPAWNEPGQTFSPAASLIYKSEMRADTLVFAMSQWLHQRKAPGAAADLNPWSGVVTRHFALRWRRILKTAALWVAEDPAFSWVAQAELRMFLSGRKSEERFVCAIRRLKGHFAEWATSAEELALLKLDTDEEDMELPLDEPEASPSPDLMYDMDEGVDLPTYIDV</sequence>
<dbReference type="OrthoDB" id="47801at2759"/>
<accession>A0A1G4BR48</accession>
<dbReference type="GO" id="GO:0016740">
    <property type="term" value="F:transferase activity"/>
    <property type="evidence" value="ECO:0007669"/>
    <property type="project" value="UniProtKB-KW"/>
</dbReference>
<dbReference type="RefSeq" id="XP_022480969.1">
    <property type="nucleotide sequence ID" value="XM_022612352.1"/>
</dbReference>